<dbReference type="Pfam" id="PF10944">
    <property type="entry name" value="DUF2630"/>
    <property type="match status" value="1"/>
</dbReference>
<name>A0A7Y9DM21_9ACTN</name>
<evidence type="ECO:0000313" key="3">
    <source>
        <dbReference type="Proteomes" id="UP000521922"/>
    </source>
</evidence>
<proteinExistence type="predicted"/>
<dbReference type="RefSeq" id="WP_179752522.1">
    <property type="nucleotide sequence ID" value="NZ_BAAAGN010000010.1"/>
</dbReference>
<comment type="caution">
    <text evidence="2">The sequence shown here is derived from an EMBL/GenBank/DDBJ whole genome shotgun (WGS) entry which is preliminary data.</text>
</comment>
<dbReference type="AlphaFoldDB" id="A0A7Y9DM21"/>
<feature type="region of interest" description="Disordered" evidence="1">
    <location>
        <begin position="56"/>
        <end position="81"/>
    </location>
</feature>
<evidence type="ECO:0000313" key="2">
    <source>
        <dbReference type="EMBL" id="NYD23066.1"/>
    </source>
</evidence>
<sequence>MDERDIHQQIDELVATEHRLRQALQAGELTAEEEHAQLRAAEEALDQAWDLLRQREARRNAGQDPDSASVRPVSEVEHYQQ</sequence>
<organism evidence="2 3">
    <name type="scientific">Kineococcus aurantiacus</name>
    <dbReference type="NCBI Taxonomy" id="37633"/>
    <lineage>
        <taxon>Bacteria</taxon>
        <taxon>Bacillati</taxon>
        <taxon>Actinomycetota</taxon>
        <taxon>Actinomycetes</taxon>
        <taxon>Kineosporiales</taxon>
        <taxon>Kineosporiaceae</taxon>
        <taxon>Kineococcus</taxon>
    </lineage>
</organism>
<reference evidence="2 3" key="1">
    <citation type="submission" date="2020-07" db="EMBL/GenBank/DDBJ databases">
        <title>Sequencing the genomes of 1000 actinobacteria strains.</title>
        <authorList>
            <person name="Klenk H.-P."/>
        </authorList>
    </citation>
    <scope>NUCLEOTIDE SEQUENCE [LARGE SCALE GENOMIC DNA]</scope>
    <source>
        <strain evidence="2 3">DSM 7487</strain>
    </source>
</reference>
<gene>
    <name evidence="2" type="ORF">BJ968_002606</name>
</gene>
<protein>
    <submittedName>
        <fullName evidence="2">Putative membrane protein YccC</fullName>
    </submittedName>
</protein>
<accession>A0A7Y9DM21</accession>
<dbReference type="Proteomes" id="UP000521922">
    <property type="component" value="Unassembled WGS sequence"/>
</dbReference>
<keyword evidence="3" id="KW-1185">Reference proteome</keyword>
<dbReference type="InterPro" id="IPR020311">
    <property type="entry name" value="Uncharacterised_Rv0898c"/>
</dbReference>
<dbReference type="EMBL" id="JACCBB010000001">
    <property type="protein sequence ID" value="NYD23066.1"/>
    <property type="molecule type" value="Genomic_DNA"/>
</dbReference>
<evidence type="ECO:0000256" key="1">
    <source>
        <dbReference type="SAM" id="MobiDB-lite"/>
    </source>
</evidence>